<evidence type="ECO:0000256" key="6">
    <source>
        <dbReference type="ARBA" id="ARBA00047473"/>
    </source>
</evidence>
<dbReference type="Gene3D" id="1.20.5.100">
    <property type="entry name" value="Cytochrome c1, transmembrane anchor, C-terminal"/>
    <property type="match status" value="1"/>
</dbReference>
<feature type="binding site" evidence="10">
    <location>
        <position position="35"/>
    </location>
    <ligand>
        <name>NAD(+)</name>
        <dbReference type="ChEBI" id="CHEBI:57540"/>
    </ligand>
</feature>
<comment type="catalytic activity">
    <reaction evidence="6 7">
        <text>UDP-alpha-D-glucose + 2 NAD(+) + H2O = UDP-alpha-D-glucuronate + 2 NADH + 3 H(+)</text>
        <dbReference type="Rhea" id="RHEA:23596"/>
        <dbReference type="ChEBI" id="CHEBI:15377"/>
        <dbReference type="ChEBI" id="CHEBI:15378"/>
        <dbReference type="ChEBI" id="CHEBI:57540"/>
        <dbReference type="ChEBI" id="CHEBI:57945"/>
        <dbReference type="ChEBI" id="CHEBI:58052"/>
        <dbReference type="ChEBI" id="CHEBI:58885"/>
        <dbReference type="EC" id="1.1.1.22"/>
    </reaction>
</comment>
<dbReference type="InterPro" id="IPR014026">
    <property type="entry name" value="UDP-Glc/GDP-Man_DH_dimer"/>
</dbReference>
<feature type="binding site" evidence="10">
    <location>
        <position position="332"/>
    </location>
    <ligand>
        <name>NAD(+)</name>
        <dbReference type="ChEBI" id="CHEBI:57540"/>
    </ligand>
</feature>
<dbReference type="InterPro" id="IPR028357">
    <property type="entry name" value="UDPglc_DH_bac"/>
</dbReference>
<dbReference type="AlphaFoldDB" id="A0A7Y7IGJ6"/>
<dbReference type="Pfam" id="PF00984">
    <property type="entry name" value="UDPG_MGDP_dh"/>
    <property type="match status" value="1"/>
</dbReference>
<evidence type="ECO:0000256" key="4">
    <source>
        <dbReference type="ARBA" id="ARBA00023002"/>
    </source>
</evidence>
<dbReference type="SMART" id="SM00984">
    <property type="entry name" value="UDPG_MGDP_dh_C"/>
    <property type="match status" value="1"/>
</dbReference>
<feature type="active site" description="Nucleophile" evidence="8">
    <location>
        <position position="262"/>
    </location>
</feature>
<feature type="binding site" evidence="9">
    <location>
        <position position="325"/>
    </location>
    <ligand>
        <name>substrate</name>
    </ligand>
</feature>
<dbReference type="SUPFAM" id="SSF52413">
    <property type="entry name" value="UDP-glucose/GDP-mannose dehydrogenase C-terminal domain"/>
    <property type="match status" value="1"/>
</dbReference>
<reference evidence="12 13" key="1">
    <citation type="submission" date="2020-02" db="EMBL/GenBank/DDBJ databases">
        <title>Genome sequence of strain AETb3-4.</title>
        <authorList>
            <person name="Gao J."/>
            <person name="Zhang X."/>
        </authorList>
    </citation>
    <scope>NUCLEOTIDE SEQUENCE [LARGE SCALE GENOMIC DNA]</scope>
    <source>
        <strain evidence="12 13">AETb3-4</strain>
    </source>
</reference>
<evidence type="ECO:0000256" key="3">
    <source>
        <dbReference type="ARBA" id="ARBA00012954"/>
    </source>
</evidence>
<comment type="pathway">
    <text evidence="1">Nucleotide-sugar biosynthesis; UDP-alpha-D-glucuronate biosynthesis; UDP-alpha-D-glucuronate from UDP-alpha-D-glucose: step 1/1.</text>
</comment>
<dbReference type="RefSeq" id="WP_176634237.1">
    <property type="nucleotide sequence ID" value="NZ_JAAMFM010000006.1"/>
</dbReference>
<dbReference type="PIRSF" id="PIRSF500134">
    <property type="entry name" value="UDPglc_DH_bac"/>
    <property type="match status" value="1"/>
</dbReference>
<dbReference type="UniPathway" id="UPA00038">
    <property type="reaction ID" value="UER00491"/>
</dbReference>
<dbReference type="Pfam" id="PF03720">
    <property type="entry name" value="UDPG_MGDP_dh_C"/>
    <property type="match status" value="1"/>
</dbReference>
<feature type="binding site" evidence="10">
    <location>
        <position position="30"/>
    </location>
    <ligand>
        <name>NAD(+)</name>
        <dbReference type="ChEBI" id="CHEBI:57540"/>
    </ligand>
</feature>
<gene>
    <name evidence="12" type="ORF">G6034_06180</name>
</gene>
<keyword evidence="4 7" id="KW-0560">Oxidoreductase</keyword>
<feature type="binding site" evidence="10">
    <location>
        <position position="85"/>
    </location>
    <ligand>
        <name>NAD(+)</name>
        <dbReference type="ChEBI" id="CHEBI:57540"/>
    </ligand>
</feature>
<evidence type="ECO:0000256" key="9">
    <source>
        <dbReference type="PIRSR" id="PIRSR500134-2"/>
    </source>
</evidence>
<feature type="binding site" evidence="9">
    <location>
        <position position="259"/>
    </location>
    <ligand>
        <name>substrate</name>
    </ligand>
</feature>
<dbReference type="GO" id="GO:0000271">
    <property type="term" value="P:polysaccharide biosynthetic process"/>
    <property type="evidence" value="ECO:0007669"/>
    <property type="project" value="InterPro"/>
</dbReference>
<feature type="binding site" evidence="10">
    <location>
        <position position="265"/>
    </location>
    <ligand>
        <name>NAD(+)</name>
        <dbReference type="ChEBI" id="CHEBI:57540"/>
    </ligand>
</feature>
<evidence type="ECO:0000256" key="10">
    <source>
        <dbReference type="PIRSR" id="PIRSR500134-3"/>
    </source>
</evidence>
<dbReference type="PANTHER" id="PTHR43750">
    <property type="entry name" value="UDP-GLUCOSE 6-DEHYDROGENASE TUAD"/>
    <property type="match status" value="1"/>
</dbReference>
<name>A0A7Y7IGJ6_9MICC</name>
<evidence type="ECO:0000256" key="8">
    <source>
        <dbReference type="PIRSR" id="PIRSR500134-1"/>
    </source>
</evidence>
<dbReference type="InterPro" id="IPR017476">
    <property type="entry name" value="UDP-Glc/GDP-Man"/>
</dbReference>
<dbReference type="PANTHER" id="PTHR43750:SF3">
    <property type="entry name" value="UDP-GLUCOSE 6-DEHYDROGENASE TUAD"/>
    <property type="match status" value="1"/>
</dbReference>
<evidence type="ECO:0000256" key="2">
    <source>
        <dbReference type="ARBA" id="ARBA00006601"/>
    </source>
</evidence>
<protein>
    <recommendedName>
        <fullName evidence="3 7">UDP-glucose 6-dehydrogenase</fullName>
        <ecNumber evidence="3 7">1.1.1.22</ecNumber>
    </recommendedName>
</protein>
<dbReference type="InterPro" id="IPR008927">
    <property type="entry name" value="6-PGluconate_DH-like_C_sf"/>
</dbReference>
<dbReference type="InterPro" id="IPR036220">
    <property type="entry name" value="UDP-Glc/GDP-Man_DH_C_sf"/>
</dbReference>
<dbReference type="GO" id="GO:0006065">
    <property type="term" value="P:UDP-glucuronate biosynthetic process"/>
    <property type="evidence" value="ECO:0007669"/>
    <property type="project" value="UniProtKB-UniPathway"/>
</dbReference>
<dbReference type="EC" id="1.1.1.22" evidence="3 7"/>
<accession>A0A7Y7IGJ6</accession>
<dbReference type="GO" id="GO:0051287">
    <property type="term" value="F:NAD binding"/>
    <property type="evidence" value="ECO:0007669"/>
    <property type="project" value="InterPro"/>
</dbReference>
<comment type="similarity">
    <text evidence="2 7">Belongs to the UDP-glucose/GDP-mannose dehydrogenase family.</text>
</comment>
<dbReference type="InterPro" id="IPR036291">
    <property type="entry name" value="NAD(P)-bd_dom_sf"/>
</dbReference>
<feature type="binding site" evidence="9">
    <location>
        <position position="206"/>
    </location>
    <ligand>
        <name>substrate</name>
    </ligand>
</feature>
<feature type="binding site" evidence="10">
    <location>
        <position position="121"/>
    </location>
    <ligand>
        <name>NAD(+)</name>
        <dbReference type="ChEBI" id="CHEBI:57540"/>
    </ligand>
</feature>
<dbReference type="SUPFAM" id="SSF51735">
    <property type="entry name" value="NAD(P)-binding Rossmann-fold domains"/>
    <property type="match status" value="1"/>
</dbReference>
<feature type="binding site" evidence="9">
    <location>
        <begin position="251"/>
        <end position="255"/>
    </location>
    <ligand>
        <name>substrate</name>
    </ligand>
</feature>
<comment type="caution">
    <text evidence="12">The sequence shown here is derived from an EMBL/GenBank/DDBJ whole genome shotgun (WGS) entry which is preliminary data.</text>
</comment>
<evidence type="ECO:0000256" key="7">
    <source>
        <dbReference type="PIRNR" id="PIRNR000124"/>
    </source>
</evidence>
<dbReference type="Gene3D" id="3.40.50.720">
    <property type="entry name" value="NAD(P)-binding Rossmann-like Domain"/>
    <property type="match status" value="2"/>
</dbReference>
<dbReference type="NCBIfam" id="TIGR03026">
    <property type="entry name" value="NDP-sugDHase"/>
    <property type="match status" value="1"/>
</dbReference>
<dbReference type="SUPFAM" id="SSF48179">
    <property type="entry name" value="6-phosphogluconate dehydrogenase C-terminal domain-like"/>
    <property type="match status" value="1"/>
</dbReference>
<evidence type="ECO:0000256" key="1">
    <source>
        <dbReference type="ARBA" id="ARBA00004701"/>
    </source>
</evidence>
<feature type="domain" description="UDP-glucose/GDP-mannose dehydrogenase C-terminal" evidence="11">
    <location>
        <begin position="318"/>
        <end position="419"/>
    </location>
</feature>
<dbReference type="InterPro" id="IPR014027">
    <property type="entry name" value="UDP-Glc/GDP-Man_DH_C"/>
</dbReference>
<evidence type="ECO:0000313" key="12">
    <source>
        <dbReference type="EMBL" id="NVM94501.1"/>
    </source>
</evidence>
<organism evidence="12 13">
    <name type="scientific">Arthrobacter wenxiniae</name>
    <dbReference type="NCBI Taxonomy" id="2713570"/>
    <lineage>
        <taxon>Bacteria</taxon>
        <taxon>Bacillati</taxon>
        <taxon>Actinomycetota</taxon>
        <taxon>Actinomycetes</taxon>
        <taxon>Micrococcales</taxon>
        <taxon>Micrococcaceae</taxon>
        <taxon>Arthrobacter</taxon>
    </lineage>
</organism>
<evidence type="ECO:0000256" key="5">
    <source>
        <dbReference type="ARBA" id="ARBA00023027"/>
    </source>
</evidence>
<dbReference type="Pfam" id="PF03721">
    <property type="entry name" value="UDPG_MGDP_dh_N"/>
    <property type="match status" value="1"/>
</dbReference>
<keyword evidence="5 7" id="KW-0520">NAD</keyword>
<evidence type="ECO:0000259" key="11">
    <source>
        <dbReference type="SMART" id="SM00984"/>
    </source>
</evidence>
<sequence>MKVSVVGCGYLGAVHAAALASLGHHVTGLDTDAAKVGRLARAEAPFHEPGLPALLRDGTASGRLAFTTDPARLAGARVHFICVGTPQAKAGNGADLGQLRRAVEALRPHLAPGDLVVGKSTVPVGTAEGVEALLAGTGAVLAWNPEFLRQGTAVADSLMPDRLVYGLPEGDGRRAARELLDAVYAPLLERGTPCVATNFATAELIKVAANAFLALKLSFVNAVGELCEQVGADVVELAGALGHDARIGSRYLQAGVGFGGGCLPKDLRSFRAQAQERGVQSLDELLSLVDGINAAARGRAAEAAAAMCGGEVRGRRITVLGAAFKPHTDDTRDSPALDIALQLAAKGALVTVSDPQAAGHAWLAHPQLSFQADAMDALRGAELTMLLTEWPEFTGLDPVAVAAVVDRAAVLDGRNALDAGAWRAAGWAYRGIGQGSGRPVGAARTAA</sequence>
<evidence type="ECO:0000313" key="13">
    <source>
        <dbReference type="Proteomes" id="UP000543556"/>
    </source>
</evidence>
<keyword evidence="13" id="KW-1185">Reference proteome</keyword>
<dbReference type="InterPro" id="IPR001732">
    <property type="entry name" value="UDP-Glc/GDP-Man_DH_N"/>
</dbReference>
<dbReference type="Proteomes" id="UP000543556">
    <property type="component" value="Unassembled WGS sequence"/>
</dbReference>
<dbReference type="GO" id="GO:0003979">
    <property type="term" value="F:UDP-glucose 6-dehydrogenase activity"/>
    <property type="evidence" value="ECO:0007669"/>
    <property type="project" value="UniProtKB-EC"/>
</dbReference>
<dbReference type="EMBL" id="JAAMFM010000006">
    <property type="protein sequence ID" value="NVM94501.1"/>
    <property type="molecule type" value="Genomic_DNA"/>
</dbReference>
<dbReference type="PIRSF" id="PIRSF000124">
    <property type="entry name" value="UDPglc_GDPman_dh"/>
    <property type="match status" value="1"/>
</dbReference>
<proteinExistence type="inferred from homology"/>